<dbReference type="NCBIfam" id="TIGR04038">
    <property type="entry name" value="tatD_link_rSAM"/>
    <property type="match status" value="1"/>
</dbReference>
<dbReference type="GO" id="GO:0046872">
    <property type="term" value="F:metal ion binding"/>
    <property type="evidence" value="ECO:0007669"/>
    <property type="project" value="UniProtKB-KW"/>
</dbReference>
<comment type="cofactor">
    <cofactor evidence="1">
        <name>[4Fe-4S] cluster</name>
        <dbReference type="ChEBI" id="CHEBI:49883"/>
    </cofactor>
</comment>
<reference evidence="8" key="1">
    <citation type="journal article" date="2014" name="Front. Microbiol.">
        <title>High frequency of phylogenetically diverse reductive dehalogenase-homologous genes in deep subseafloor sedimentary metagenomes.</title>
        <authorList>
            <person name="Kawai M."/>
            <person name="Futagami T."/>
            <person name="Toyoda A."/>
            <person name="Takaki Y."/>
            <person name="Nishi S."/>
            <person name="Hori S."/>
            <person name="Arai W."/>
            <person name="Tsubouchi T."/>
            <person name="Morono Y."/>
            <person name="Uchiyama I."/>
            <person name="Ito T."/>
            <person name="Fujiyama A."/>
            <person name="Inagaki F."/>
            <person name="Takami H."/>
        </authorList>
    </citation>
    <scope>NUCLEOTIDE SEQUENCE</scope>
    <source>
        <strain evidence="8">Expedition CK06-06</strain>
    </source>
</reference>
<keyword evidence="2" id="KW-0004">4Fe-4S</keyword>
<dbReference type="PANTHER" id="PTHR30352">
    <property type="entry name" value="PYRUVATE FORMATE-LYASE-ACTIVATING ENZYME"/>
    <property type="match status" value="1"/>
</dbReference>
<dbReference type="GO" id="GO:0051539">
    <property type="term" value="F:4 iron, 4 sulfur cluster binding"/>
    <property type="evidence" value="ECO:0007669"/>
    <property type="project" value="UniProtKB-KW"/>
</dbReference>
<proteinExistence type="predicted"/>
<evidence type="ECO:0000256" key="2">
    <source>
        <dbReference type="ARBA" id="ARBA00022485"/>
    </source>
</evidence>
<keyword evidence="6" id="KW-0411">Iron-sulfur</keyword>
<dbReference type="Gene3D" id="3.20.20.70">
    <property type="entry name" value="Aldolase class I"/>
    <property type="match status" value="1"/>
</dbReference>
<accession>X0ZX91</accession>
<evidence type="ECO:0000256" key="4">
    <source>
        <dbReference type="ARBA" id="ARBA00022723"/>
    </source>
</evidence>
<dbReference type="InterPro" id="IPR007197">
    <property type="entry name" value="rSAM"/>
</dbReference>
<dbReference type="PANTHER" id="PTHR30352:SF5">
    <property type="entry name" value="PYRUVATE FORMATE-LYASE 1-ACTIVATING ENZYME"/>
    <property type="match status" value="1"/>
</dbReference>
<comment type="caution">
    <text evidence="8">The sequence shown here is derived from an EMBL/GenBank/DDBJ whole genome shotgun (WGS) entry which is preliminary data.</text>
</comment>
<keyword evidence="4" id="KW-0479">Metal-binding</keyword>
<evidence type="ECO:0000259" key="7">
    <source>
        <dbReference type="Pfam" id="PF04055"/>
    </source>
</evidence>
<dbReference type="AlphaFoldDB" id="X0ZX91"/>
<keyword evidence="5" id="KW-0408">Iron</keyword>
<gene>
    <name evidence="8" type="ORF">S01H1_77770</name>
</gene>
<evidence type="ECO:0000256" key="3">
    <source>
        <dbReference type="ARBA" id="ARBA00022691"/>
    </source>
</evidence>
<evidence type="ECO:0000256" key="5">
    <source>
        <dbReference type="ARBA" id="ARBA00023004"/>
    </source>
</evidence>
<evidence type="ECO:0000256" key="6">
    <source>
        <dbReference type="ARBA" id="ARBA00023014"/>
    </source>
</evidence>
<evidence type="ECO:0000256" key="1">
    <source>
        <dbReference type="ARBA" id="ARBA00001966"/>
    </source>
</evidence>
<feature type="domain" description="Radical SAM core" evidence="7">
    <location>
        <begin position="8"/>
        <end position="131"/>
    </location>
</feature>
<name>X0ZX91_9ZZZZ</name>
<feature type="non-terminal residue" evidence="8">
    <location>
        <position position="133"/>
    </location>
</feature>
<dbReference type="GO" id="GO:0003824">
    <property type="term" value="F:catalytic activity"/>
    <property type="evidence" value="ECO:0007669"/>
    <property type="project" value="InterPro"/>
</dbReference>
<dbReference type="Pfam" id="PF04055">
    <property type="entry name" value="Radical_SAM"/>
    <property type="match status" value="1"/>
</dbReference>
<dbReference type="EMBL" id="BARS01052293">
    <property type="protein sequence ID" value="GAG52681.1"/>
    <property type="molecule type" value="Genomic_DNA"/>
</dbReference>
<dbReference type="InterPro" id="IPR013785">
    <property type="entry name" value="Aldolase_TIM"/>
</dbReference>
<dbReference type="InterPro" id="IPR058240">
    <property type="entry name" value="rSAM_sf"/>
</dbReference>
<dbReference type="SUPFAM" id="SSF102114">
    <property type="entry name" value="Radical SAM enzymes"/>
    <property type="match status" value="1"/>
</dbReference>
<protein>
    <recommendedName>
        <fullName evidence="7">Radical SAM core domain-containing protein</fullName>
    </recommendedName>
</protein>
<dbReference type="InterPro" id="IPR034457">
    <property type="entry name" value="Organic_radical-activating"/>
</dbReference>
<organism evidence="8">
    <name type="scientific">marine sediment metagenome</name>
    <dbReference type="NCBI Taxonomy" id="412755"/>
    <lineage>
        <taxon>unclassified sequences</taxon>
        <taxon>metagenomes</taxon>
        <taxon>ecological metagenomes</taxon>
    </lineage>
</organism>
<evidence type="ECO:0000313" key="8">
    <source>
        <dbReference type="EMBL" id="GAG52681.1"/>
    </source>
</evidence>
<dbReference type="InterPro" id="IPR023821">
    <property type="entry name" value="rSAM_TatD-assoc"/>
</dbReference>
<keyword evidence="3" id="KW-0949">S-adenosyl-L-methionine</keyword>
<sequence length="133" mass="15106">MDHEPNFQEITQAMGDFEKYDEVVFCGLGEPTLRLDLLKKLAKYVKEKGVKTRLNTNGEGNLIHKRNIVPELVGLIDAVSTSLNVDNSEKYDNICKSRFGKGVFYDVIDFIKECRKLLPETLVTVLDLPETDL</sequence>